<dbReference type="SMART" id="SM00849">
    <property type="entry name" value="Lactamase_B"/>
    <property type="match status" value="1"/>
</dbReference>
<accession>A0A1D2YW74</accession>
<dbReference type="SUPFAM" id="SSF56281">
    <property type="entry name" value="Metallo-hydrolase/oxidoreductase"/>
    <property type="match status" value="1"/>
</dbReference>
<gene>
    <name evidence="3" type="ORF">BHF71_07020</name>
</gene>
<dbReference type="CDD" id="cd07716">
    <property type="entry name" value="RNaseZ_short-form-like_MBL-fold"/>
    <property type="match status" value="1"/>
</dbReference>
<comment type="caution">
    <text evidence="3">The sequence shown here is derived from an EMBL/GenBank/DDBJ whole genome shotgun (WGS) entry which is preliminary data.</text>
</comment>
<dbReference type="RefSeq" id="WP_069656161.1">
    <property type="nucleotide sequence ID" value="NZ_MIJF01000011.1"/>
</dbReference>
<dbReference type="PANTHER" id="PTHR46018">
    <property type="entry name" value="ZINC PHOSPHODIESTERASE ELAC PROTEIN 1"/>
    <property type="match status" value="1"/>
</dbReference>
<organism evidence="3 4">
    <name type="scientific">Vulcanibacillus modesticaldus</name>
    <dbReference type="NCBI Taxonomy" id="337097"/>
    <lineage>
        <taxon>Bacteria</taxon>
        <taxon>Bacillati</taxon>
        <taxon>Bacillota</taxon>
        <taxon>Bacilli</taxon>
        <taxon>Bacillales</taxon>
        <taxon>Bacillaceae</taxon>
        <taxon>Vulcanibacillus</taxon>
    </lineage>
</organism>
<name>A0A1D2YW74_9BACI</name>
<evidence type="ECO:0000256" key="1">
    <source>
        <dbReference type="ARBA" id="ARBA00022833"/>
    </source>
</evidence>
<dbReference type="GO" id="GO:0042781">
    <property type="term" value="F:3'-tRNA processing endoribonuclease activity"/>
    <property type="evidence" value="ECO:0007669"/>
    <property type="project" value="TreeGrafter"/>
</dbReference>
<dbReference type="AlphaFoldDB" id="A0A1D2YW74"/>
<evidence type="ECO:0000259" key="2">
    <source>
        <dbReference type="SMART" id="SM00849"/>
    </source>
</evidence>
<reference evidence="3 4" key="1">
    <citation type="submission" date="2016-09" db="EMBL/GenBank/DDBJ databases">
        <title>Draft genome sequence for the type strain of Vulcanibacillus modesticaldus BR, a strictly anaerobic, moderately thermophilic, and nitrate-reducing bacterium from deep sea-hydrothermal vents of the Mid-Atlantic Ridge.</title>
        <authorList>
            <person name="Abin C.A."/>
            <person name="Hollibaugh J.T."/>
        </authorList>
    </citation>
    <scope>NUCLEOTIDE SEQUENCE [LARGE SCALE GENOMIC DNA]</scope>
    <source>
        <strain evidence="3 4">BR</strain>
    </source>
</reference>
<dbReference type="PANTHER" id="PTHR46018:SF4">
    <property type="entry name" value="METALLO-HYDROLASE YHFI-RELATED"/>
    <property type="match status" value="1"/>
</dbReference>
<protein>
    <recommendedName>
        <fullName evidence="2">Metallo-beta-lactamase domain-containing protein</fullName>
    </recommendedName>
</protein>
<feature type="domain" description="Metallo-beta-lactamase" evidence="2">
    <location>
        <begin position="18"/>
        <end position="190"/>
    </location>
</feature>
<dbReference type="EMBL" id="MIJF01000011">
    <property type="protein sequence ID" value="OEF99941.1"/>
    <property type="molecule type" value="Genomic_DNA"/>
</dbReference>
<dbReference type="Proteomes" id="UP000243739">
    <property type="component" value="Unassembled WGS sequence"/>
</dbReference>
<dbReference type="OrthoDB" id="9794898at2"/>
<keyword evidence="1" id="KW-0862">Zinc</keyword>
<dbReference type="Pfam" id="PF12706">
    <property type="entry name" value="Lactamase_B_2"/>
    <property type="match status" value="1"/>
</dbReference>
<proteinExistence type="predicted"/>
<evidence type="ECO:0000313" key="4">
    <source>
        <dbReference type="Proteomes" id="UP000243739"/>
    </source>
</evidence>
<dbReference type="Gene3D" id="3.60.15.10">
    <property type="entry name" value="Ribonuclease Z/Hydroxyacylglutathione hydrolase-like"/>
    <property type="match status" value="1"/>
</dbReference>
<sequence length="245" mass="26990">MKVTIVGTWGAYPEVNSATSSILVEEGGFNLLVDCGSGVLSQLQNHISLSQLDGLIVSHYHNDHIADIGCLQYYFLIQNQSGKISKLPFPIYGHNNDSNAFNKLTFNNITMGYEISENSTINIGPFQVSFCPTVHPVYGLSIKFKVHDKVLIYTGDTEWTDQLVEFSKDADVLICEANLYNEQLGKVKGHLTAGQAGELAEIAGVNQLILTHLPHDNNHHLLVEQAKERFNGDVKLAKPGLVINL</sequence>
<keyword evidence="4" id="KW-1185">Reference proteome</keyword>
<evidence type="ECO:0000313" key="3">
    <source>
        <dbReference type="EMBL" id="OEF99941.1"/>
    </source>
</evidence>
<dbReference type="InterPro" id="IPR001279">
    <property type="entry name" value="Metallo-B-lactamas"/>
</dbReference>
<dbReference type="STRING" id="337097.BHF71_07020"/>
<dbReference type="InterPro" id="IPR036866">
    <property type="entry name" value="RibonucZ/Hydroxyglut_hydro"/>
</dbReference>